<dbReference type="eggNOG" id="KOG0677">
    <property type="taxonomic scope" value="Eukaryota"/>
</dbReference>
<sequence length="359" mass="41148">MRAEEQKGQGQQMFDQTAVKQFMIGDEAVENRANLEVVYPMESGIIKDWDNMRRIWDYTFFEKLQLDPNTNHMRKIVLTEPPNNPLASRLEMCRIMMEVYKFGAVHIATQAVLVLYAQGLDTGTVLDMGDGVSHVITVKSSHVMDIKSLRVAGRDITRQLIALLLRRGYALNRTADFDTARIIKEKLCYISYDLELDHKLSEETTVLLENFTLPDGRTVRLGAERFEAPEILFQPHLIDVEQPGISELVFETIFNGPIDNRKELFKHIVLSGGTSMYPGLSSRLEKEMKQLWLTRVLKGNDEGLKTFKSTVHDPPNRKHLVFTGGSVFAGLHNYEAPSWITMTEFWEKGDKYRAMFTRV</sequence>
<dbReference type="FunFam" id="3.30.420.40:FF:000188">
    <property type="entry name" value="Actin like 6B"/>
    <property type="match status" value="1"/>
</dbReference>
<dbReference type="GO" id="GO:0003779">
    <property type="term" value="F:actin binding"/>
    <property type="evidence" value="ECO:0007669"/>
    <property type="project" value="UniProtKB-KW"/>
</dbReference>
<comment type="subcellular location">
    <subcellularLocation>
        <location evidence="1">Cytoplasm</location>
        <location evidence="1">Cytoskeleton</location>
    </subcellularLocation>
</comment>
<keyword evidence="7" id="KW-0206">Cytoskeleton</keyword>
<evidence type="ECO:0000256" key="7">
    <source>
        <dbReference type="ARBA" id="ARBA00023212"/>
    </source>
</evidence>
<dbReference type="Pfam" id="PF00022">
    <property type="entry name" value="Actin"/>
    <property type="match status" value="1"/>
</dbReference>
<dbReference type="PANTHER" id="PTHR11937">
    <property type="entry name" value="ACTIN"/>
    <property type="match status" value="1"/>
</dbReference>
<evidence type="ECO:0000256" key="5">
    <source>
        <dbReference type="ARBA" id="ARBA00022840"/>
    </source>
</evidence>
<organism evidence="9 10">
    <name type="scientific">Pyronema omphalodes (strain CBS 100304)</name>
    <name type="common">Pyronema confluens</name>
    <dbReference type="NCBI Taxonomy" id="1076935"/>
    <lineage>
        <taxon>Eukaryota</taxon>
        <taxon>Fungi</taxon>
        <taxon>Dikarya</taxon>
        <taxon>Ascomycota</taxon>
        <taxon>Pezizomycotina</taxon>
        <taxon>Pezizomycetes</taxon>
        <taxon>Pezizales</taxon>
        <taxon>Pyronemataceae</taxon>
        <taxon>Pyronema</taxon>
    </lineage>
</organism>
<dbReference type="InterPro" id="IPR043129">
    <property type="entry name" value="ATPase_NBD"/>
</dbReference>
<dbReference type="GO" id="GO:0034314">
    <property type="term" value="P:Arp2/3 complex-mediated actin nucleation"/>
    <property type="evidence" value="ECO:0007669"/>
    <property type="project" value="UniProtKB-ARBA"/>
</dbReference>
<keyword evidence="6" id="KW-0009">Actin-binding</keyword>
<name>U4LIL7_PYROM</name>
<proteinExistence type="inferred from homology"/>
<evidence type="ECO:0000256" key="6">
    <source>
        <dbReference type="ARBA" id="ARBA00023203"/>
    </source>
</evidence>
<evidence type="ECO:0000256" key="4">
    <source>
        <dbReference type="ARBA" id="ARBA00022741"/>
    </source>
</evidence>
<dbReference type="SUPFAM" id="SSF53067">
    <property type="entry name" value="Actin-like ATPase domain"/>
    <property type="match status" value="2"/>
</dbReference>
<comment type="similarity">
    <text evidence="8">Belongs to the actin family. ARP1 subfamily.</text>
</comment>
<dbReference type="PRINTS" id="PR00190">
    <property type="entry name" value="ACTIN"/>
</dbReference>
<dbReference type="Gene3D" id="3.90.640.10">
    <property type="entry name" value="Actin, Chain A, domain 4"/>
    <property type="match status" value="1"/>
</dbReference>
<evidence type="ECO:0000313" key="10">
    <source>
        <dbReference type="Proteomes" id="UP000018144"/>
    </source>
</evidence>
<dbReference type="Gene3D" id="3.30.420.40">
    <property type="match status" value="2"/>
</dbReference>
<gene>
    <name evidence="9" type="ORF">PCON_12011</name>
</gene>
<dbReference type="FunFam" id="3.90.640.10:FF:000005">
    <property type="entry name" value="Actin-related protein 2"/>
    <property type="match status" value="1"/>
</dbReference>
<dbReference type="GO" id="GO:0005524">
    <property type="term" value="F:ATP binding"/>
    <property type="evidence" value="ECO:0007669"/>
    <property type="project" value="UniProtKB-KW"/>
</dbReference>
<dbReference type="GO" id="GO:0005856">
    <property type="term" value="C:cytoskeleton"/>
    <property type="evidence" value="ECO:0007669"/>
    <property type="project" value="UniProtKB-SubCell"/>
</dbReference>
<protein>
    <submittedName>
        <fullName evidence="9">Similar to Actin-related protein 2 acc. no. Q9UUJ1</fullName>
    </submittedName>
</protein>
<keyword evidence="5" id="KW-0067">ATP-binding</keyword>
<dbReference type="OMA" id="WEDMQHL"/>
<reference evidence="9 10" key="1">
    <citation type="journal article" date="2013" name="PLoS Genet.">
        <title>The genome and development-dependent transcriptomes of Pyronema confluens: a window into fungal evolution.</title>
        <authorList>
            <person name="Traeger S."/>
            <person name="Altegoer F."/>
            <person name="Freitag M."/>
            <person name="Gabaldon T."/>
            <person name="Kempken F."/>
            <person name="Kumar A."/>
            <person name="Marcet-Houben M."/>
            <person name="Poggeler S."/>
            <person name="Stajich J.E."/>
            <person name="Nowrousian M."/>
        </authorList>
    </citation>
    <scope>NUCLEOTIDE SEQUENCE [LARGE SCALE GENOMIC DNA]</scope>
    <source>
        <strain evidence="10">CBS 100304</strain>
        <tissue evidence="9">Vegetative mycelium</tissue>
    </source>
</reference>
<evidence type="ECO:0000256" key="2">
    <source>
        <dbReference type="ARBA" id="ARBA00010121"/>
    </source>
</evidence>
<dbReference type="EMBL" id="HF935702">
    <property type="protein sequence ID" value="CCX31934.1"/>
    <property type="molecule type" value="Genomic_DNA"/>
</dbReference>
<keyword evidence="10" id="KW-1185">Reference proteome</keyword>
<evidence type="ECO:0000313" key="9">
    <source>
        <dbReference type="EMBL" id="CCX31934.1"/>
    </source>
</evidence>
<keyword evidence="3" id="KW-0963">Cytoplasm</keyword>
<dbReference type="STRING" id="1076935.U4LIL7"/>
<keyword evidence="4" id="KW-0547">Nucleotide-binding</keyword>
<evidence type="ECO:0000256" key="3">
    <source>
        <dbReference type="ARBA" id="ARBA00022490"/>
    </source>
</evidence>
<dbReference type="AlphaFoldDB" id="U4LIL7"/>
<dbReference type="Proteomes" id="UP000018144">
    <property type="component" value="Unassembled WGS sequence"/>
</dbReference>
<dbReference type="SMART" id="SM00268">
    <property type="entry name" value="ACTIN"/>
    <property type="match status" value="1"/>
</dbReference>
<accession>U4LIL7</accession>
<evidence type="ECO:0000256" key="1">
    <source>
        <dbReference type="ARBA" id="ARBA00004245"/>
    </source>
</evidence>
<dbReference type="InterPro" id="IPR004000">
    <property type="entry name" value="Actin"/>
</dbReference>
<evidence type="ECO:0000256" key="8">
    <source>
        <dbReference type="ARBA" id="ARBA00038483"/>
    </source>
</evidence>
<dbReference type="OrthoDB" id="5132116at2759"/>
<comment type="similarity">
    <text evidence="2">Belongs to the actin family. ARP2 subfamily.</text>
</comment>